<evidence type="ECO:0000313" key="1">
    <source>
        <dbReference type="EMBL" id="OGF14016.1"/>
    </source>
</evidence>
<protein>
    <submittedName>
        <fullName evidence="1">Uncharacterized protein</fullName>
    </submittedName>
</protein>
<dbReference type="EMBL" id="MFFM01000009">
    <property type="protein sequence ID" value="OGF14016.1"/>
    <property type="molecule type" value="Genomic_DNA"/>
</dbReference>
<reference evidence="1 2" key="1">
    <citation type="journal article" date="2016" name="Nat. Commun.">
        <title>Thousands of microbial genomes shed light on interconnected biogeochemical processes in an aquifer system.</title>
        <authorList>
            <person name="Anantharaman K."/>
            <person name="Brown C.T."/>
            <person name="Hug L.A."/>
            <person name="Sharon I."/>
            <person name="Castelle C.J."/>
            <person name="Probst A.J."/>
            <person name="Thomas B.C."/>
            <person name="Singh A."/>
            <person name="Wilkins M.J."/>
            <person name="Karaoz U."/>
            <person name="Brodie E.L."/>
            <person name="Williams K.H."/>
            <person name="Hubbard S.S."/>
            <person name="Banfield J.F."/>
        </authorList>
    </citation>
    <scope>NUCLEOTIDE SEQUENCE [LARGE SCALE GENOMIC DNA]</scope>
</reference>
<organism evidence="1 2">
    <name type="scientific">Candidatus Edwardsbacteria bacterium GWF2_54_11</name>
    <dbReference type="NCBI Taxonomy" id="1817851"/>
    <lineage>
        <taxon>Bacteria</taxon>
        <taxon>Candidatus Edwardsiibacteriota</taxon>
    </lineage>
</organism>
<dbReference type="AlphaFoldDB" id="A0A1F5RHW4"/>
<comment type="caution">
    <text evidence="1">The sequence shown here is derived from an EMBL/GenBank/DDBJ whole genome shotgun (WGS) entry which is preliminary data.</text>
</comment>
<dbReference type="Proteomes" id="UP000177230">
    <property type="component" value="Unassembled WGS sequence"/>
</dbReference>
<proteinExistence type="predicted"/>
<accession>A0A1F5RHW4</accession>
<sequence length="236" mass="27545">MGRTLHYDVVGIITDDEWNKIDDLQDEYNIKNRWTCEHLCLTRIPCWYPRWPNWFKDSNLEKGVTADKAWNIIYSHLEGLNGVRLEKKVMELVDGRLLAWGNSRKEGIAASGFTKVADNEWNAKLVTDFFIEVSKILRGSAVKLHDEGDYILCQYIIIERGIVKPDHDRIREYIVNLESKVNDPKWERYFRQCLKTIKHNLSSAEKGLYFADLDPDEYEDHPKFRTLAIDIGGSHG</sequence>
<name>A0A1F5RHW4_9BACT</name>
<evidence type="ECO:0000313" key="2">
    <source>
        <dbReference type="Proteomes" id="UP000177230"/>
    </source>
</evidence>
<gene>
    <name evidence="1" type="ORF">A2024_05640</name>
</gene>